<proteinExistence type="predicted"/>
<dbReference type="Proteomes" id="UP000031668">
    <property type="component" value="Unassembled WGS sequence"/>
</dbReference>
<protein>
    <submittedName>
        <fullName evidence="1">Uncharacterized protein</fullName>
    </submittedName>
</protein>
<comment type="caution">
    <text evidence="1">The sequence shown here is derived from an EMBL/GenBank/DDBJ whole genome shotgun (WGS) entry which is preliminary data.</text>
</comment>
<reference evidence="1 2" key="1">
    <citation type="journal article" date="2014" name="Genome Biol. Evol.">
        <title>The genome of the myxosporean Thelohanellus kitauei shows adaptations to nutrient acquisition within its fish host.</title>
        <authorList>
            <person name="Yang Y."/>
            <person name="Xiong J."/>
            <person name="Zhou Z."/>
            <person name="Huo F."/>
            <person name="Miao W."/>
            <person name="Ran C."/>
            <person name="Liu Y."/>
            <person name="Zhang J."/>
            <person name="Feng J."/>
            <person name="Wang M."/>
            <person name="Wang M."/>
            <person name="Wang L."/>
            <person name="Yao B."/>
        </authorList>
    </citation>
    <scope>NUCLEOTIDE SEQUENCE [LARGE SCALE GENOMIC DNA]</scope>
    <source>
        <strain evidence="1">Wuqing</strain>
    </source>
</reference>
<gene>
    <name evidence="1" type="ORF">RF11_11737</name>
</gene>
<dbReference type="AlphaFoldDB" id="A0A0C2I5S6"/>
<dbReference type="EMBL" id="JWZT01005590">
    <property type="protein sequence ID" value="KII60493.1"/>
    <property type="molecule type" value="Genomic_DNA"/>
</dbReference>
<evidence type="ECO:0000313" key="2">
    <source>
        <dbReference type="Proteomes" id="UP000031668"/>
    </source>
</evidence>
<dbReference type="OrthoDB" id="5592268at2759"/>
<organism evidence="1 2">
    <name type="scientific">Thelohanellus kitauei</name>
    <name type="common">Myxosporean</name>
    <dbReference type="NCBI Taxonomy" id="669202"/>
    <lineage>
        <taxon>Eukaryota</taxon>
        <taxon>Metazoa</taxon>
        <taxon>Cnidaria</taxon>
        <taxon>Myxozoa</taxon>
        <taxon>Myxosporea</taxon>
        <taxon>Bivalvulida</taxon>
        <taxon>Platysporina</taxon>
        <taxon>Myxobolidae</taxon>
        <taxon>Thelohanellus</taxon>
    </lineage>
</organism>
<accession>A0A0C2I5S6</accession>
<evidence type="ECO:0000313" key="1">
    <source>
        <dbReference type="EMBL" id="KII60493.1"/>
    </source>
</evidence>
<sequence>MVYGREPQLIHSPSTLPMGMHVEEISRRIRTIEGRAKINLGKAQDKYKSIYDIYSIEREYQPGAKLLLTDPTSKVFDPRYTAPLTVIQSQLHGPYLIEDESGKRQTVHVNRHKPFRKTDPDREESVHVVANEKRGIKIPSRNKEYIESFFPTPGNAERCNVRRLVIDKRRLDLVRYT</sequence>
<keyword evidence="2" id="KW-1185">Reference proteome</keyword>
<name>A0A0C2I5S6_THEKT</name>